<dbReference type="EMBL" id="JAHDVG010000464">
    <property type="protein sequence ID" value="KAH1185094.1"/>
    <property type="molecule type" value="Genomic_DNA"/>
</dbReference>
<evidence type="ECO:0000256" key="2">
    <source>
        <dbReference type="ARBA" id="ARBA00022840"/>
    </source>
</evidence>
<evidence type="ECO:0000313" key="4">
    <source>
        <dbReference type="EMBL" id="KAH1185094.1"/>
    </source>
</evidence>
<dbReference type="Gene3D" id="1.10.510.10">
    <property type="entry name" value="Transferase(Phosphotransferase) domain 1"/>
    <property type="match status" value="1"/>
</dbReference>
<feature type="non-terminal residue" evidence="4">
    <location>
        <position position="92"/>
    </location>
</feature>
<dbReference type="GO" id="GO:0043066">
    <property type="term" value="P:negative regulation of apoptotic process"/>
    <property type="evidence" value="ECO:0007669"/>
    <property type="project" value="TreeGrafter"/>
</dbReference>
<dbReference type="PROSITE" id="PS50011">
    <property type="entry name" value="PROTEIN_KINASE_DOM"/>
    <property type="match status" value="1"/>
</dbReference>
<reference evidence="4" key="1">
    <citation type="submission" date="2021-09" db="EMBL/GenBank/DDBJ databases">
        <title>The genome of Mauremys mutica provides insights into the evolution of semi-aquatic lifestyle.</title>
        <authorList>
            <person name="Gong S."/>
            <person name="Gao Y."/>
        </authorList>
    </citation>
    <scope>NUCLEOTIDE SEQUENCE</scope>
    <source>
        <strain evidence="4">MM-2020</strain>
        <tissue evidence="4">Muscle</tissue>
    </source>
</reference>
<dbReference type="GO" id="GO:0022008">
    <property type="term" value="P:neurogenesis"/>
    <property type="evidence" value="ECO:0007669"/>
    <property type="project" value="TreeGrafter"/>
</dbReference>
<evidence type="ECO:0000259" key="3">
    <source>
        <dbReference type="PROSITE" id="PS50011"/>
    </source>
</evidence>
<keyword evidence="2" id="KW-0067">ATP-binding</keyword>
<dbReference type="GO" id="GO:0007169">
    <property type="term" value="P:cell surface receptor protein tyrosine kinase signaling pathway"/>
    <property type="evidence" value="ECO:0007669"/>
    <property type="project" value="TreeGrafter"/>
</dbReference>
<dbReference type="GO" id="GO:0005154">
    <property type="term" value="F:epidermal growth factor receptor binding"/>
    <property type="evidence" value="ECO:0007669"/>
    <property type="project" value="TreeGrafter"/>
</dbReference>
<evidence type="ECO:0000256" key="1">
    <source>
        <dbReference type="ARBA" id="ARBA00022741"/>
    </source>
</evidence>
<dbReference type="GO" id="GO:0009925">
    <property type="term" value="C:basal plasma membrane"/>
    <property type="evidence" value="ECO:0007669"/>
    <property type="project" value="TreeGrafter"/>
</dbReference>
<keyword evidence="1" id="KW-0547">Nucleotide-binding</keyword>
<feature type="domain" description="Protein kinase" evidence="3">
    <location>
        <begin position="1"/>
        <end position="92"/>
    </location>
</feature>
<accession>A0A9D3XP67</accession>
<dbReference type="InterPro" id="IPR000719">
    <property type="entry name" value="Prot_kinase_dom"/>
</dbReference>
<comment type="caution">
    <text evidence="4">The sequence shown here is derived from an EMBL/GenBank/DDBJ whole genome shotgun (WGS) entry which is preliminary data.</text>
</comment>
<organism evidence="4 5">
    <name type="scientific">Mauremys mutica</name>
    <name type="common">yellowpond turtle</name>
    <dbReference type="NCBI Taxonomy" id="74926"/>
    <lineage>
        <taxon>Eukaryota</taxon>
        <taxon>Metazoa</taxon>
        <taxon>Chordata</taxon>
        <taxon>Craniata</taxon>
        <taxon>Vertebrata</taxon>
        <taxon>Euteleostomi</taxon>
        <taxon>Archelosauria</taxon>
        <taxon>Testudinata</taxon>
        <taxon>Testudines</taxon>
        <taxon>Cryptodira</taxon>
        <taxon>Durocryptodira</taxon>
        <taxon>Testudinoidea</taxon>
        <taxon>Geoemydidae</taxon>
        <taxon>Geoemydinae</taxon>
        <taxon>Mauremys</taxon>
    </lineage>
</organism>
<dbReference type="InterPro" id="IPR050122">
    <property type="entry name" value="RTK"/>
</dbReference>
<dbReference type="GO" id="GO:0004714">
    <property type="term" value="F:transmembrane receptor protein tyrosine kinase activity"/>
    <property type="evidence" value="ECO:0007669"/>
    <property type="project" value="TreeGrafter"/>
</dbReference>
<dbReference type="PANTHER" id="PTHR24416:SF90">
    <property type="entry name" value="RECEPTOR TYROSINE-PROTEIN KINASE ERBB-4"/>
    <property type="match status" value="1"/>
</dbReference>
<sequence length="92" mass="10191">EALIMASMDHPHLVRLLGVCLSPTIQLVTQLMPHGCLLDYVHEHKDNIGSQLLLNWCVQIAKIRVLAQNDYATSSAAASVSKNDAFKVQMYT</sequence>
<dbReference type="InterPro" id="IPR001245">
    <property type="entry name" value="Ser-Thr/Tyr_kinase_cat_dom"/>
</dbReference>
<dbReference type="AlphaFoldDB" id="A0A9D3XP67"/>
<dbReference type="GO" id="GO:0008284">
    <property type="term" value="P:positive regulation of cell population proliferation"/>
    <property type="evidence" value="ECO:0007669"/>
    <property type="project" value="TreeGrafter"/>
</dbReference>
<dbReference type="PANTHER" id="PTHR24416">
    <property type="entry name" value="TYROSINE-PROTEIN KINASE RECEPTOR"/>
    <property type="match status" value="1"/>
</dbReference>
<evidence type="ECO:0000313" key="5">
    <source>
        <dbReference type="Proteomes" id="UP000827986"/>
    </source>
</evidence>
<dbReference type="Proteomes" id="UP000827986">
    <property type="component" value="Unassembled WGS sequence"/>
</dbReference>
<dbReference type="Pfam" id="PF07714">
    <property type="entry name" value="PK_Tyr_Ser-Thr"/>
    <property type="match status" value="1"/>
</dbReference>
<proteinExistence type="predicted"/>
<dbReference type="GO" id="GO:0043235">
    <property type="term" value="C:receptor complex"/>
    <property type="evidence" value="ECO:0007669"/>
    <property type="project" value="TreeGrafter"/>
</dbReference>
<dbReference type="InterPro" id="IPR011009">
    <property type="entry name" value="Kinase-like_dom_sf"/>
</dbReference>
<keyword evidence="5" id="KW-1185">Reference proteome</keyword>
<name>A0A9D3XP67_9SAUR</name>
<protein>
    <recommendedName>
        <fullName evidence="3">Protein kinase domain-containing protein</fullName>
    </recommendedName>
</protein>
<dbReference type="GO" id="GO:0005524">
    <property type="term" value="F:ATP binding"/>
    <property type="evidence" value="ECO:0007669"/>
    <property type="project" value="UniProtKB-KW"/>
</dbReference>
<gene>
    <name evidence="4" type="ORF">KIL84_013035</name>
</gene>
<dbReference type="SUPFAM" id="SSF56112">
    <property type="entry name" value="Protein kinase-like (PK-like)"/>
    <property type="match status" value="1"/>
</dbReference>